<sequence>MYRSRRQSCSFSSAKKRSGMACGLGRHFTAAGAGASRNADGLRLAGAAAAGYPQ</sequence>
<organism evidence="1">
    <name type="scientific">Collimonas fungivorans</name>
    <dbReference type="NCBI Taxonomy" id="158899"/>
    <lineage>
        <taxon>Bacteria</taxon>
        <taxon>Pseudomonadati</taxon>
        <taxon>Pseudomonadota</taxon>
        <taxon>Betaproteobacteria</taxon>
        <taxon>Burkholderiales</taxon>
        <taxon>Oxalobacteraceae</taxon>
        <taxon>Collimonas</taxon>
    </lineage>
</organism>
<protein>
    <submittedName>
        <fullName evidence="1">Uncharacterized protein</fullName>
    </submittedName>
</protein>
<name>A0A127PI73_9BURK</name>
<dbReference type="Proteomes" id="UP000072421">
    <property type="component" value="Chromosome"/>
</dbReference>
<dbReference type="EMBL" id="CP013232">
    <property type="protein sequence ID" value="AMO97437.1"/>
    <property type="molecule type" value="Genomic_DNA"/>
</dbReference>
<evidence type="ECO:0000313" key="2">
    <source>
        <dbReference type="Proteomes" id="UP000072421"/>
    </source>
</evidence>
<proteinExistence type="predicted"/>
<reference evidence="1 2" key="1">
    <citation type="submission" date="2015-11" db="EMBL/GenBank/DDBJ databases">
        <title>Exploring the genomic traits of fungus-feeding bacterial genus Collimonas.</title>
        <authorList>
            <person name="Song C."/>
            <person name="Schmidt R."/>
            <person name="de Jager V."/>
            <person name="Krzyzanowska D."/>
            <person name="Jongedijk E."/>
            <person name="Cankar K."/>
            <person name="Beekwilder J."/>
            <person name="van Veen A."/>
            <person name="de Boer W."/>
            <person name="van Veen J.A."/>
            <person name="Garbeva P."/>
        </authorList>
    </citation>
    <scope>NUCLEOTIDE SEQUENCE [LARGE SCALE GENOMIC DNA]</scope>
    <source>
        <strain evidence="1 2">Ter6</strain>
    </source>
</reference>
<evidence type="ECO:0000313" key="1">
    <source>
        <dbReference type="EMBL" id="AMO97437.1"/>
    </source>
</evidence>
<gene>
    <name evidence="1" type="ORF">CFter6_4858</name>
</gene>
<dbReference type="AlphaFoldDB" id="A0A127PI73"/>
<accession>A0A127PI73</accession>